<evidence type="ECO:0000256" key="7">
    <source>
        <dbReference type="ARBA" id="ARBA00047407"/>
    </source>
</evidence>
<dbReference type="PANTHER" id="PTHR11895">
    <property type="entry name" value="TRANSAMIDASE"/>
    <property type="match status" value="1"/>
</dbReference>
<protein>
    <recommendedName>
        <fullName evidence="8">Glutamyl-tRNA(Gln) amidotransferase subunit A</fullName>
        <shortName evidence="8">Glu-ADT subunit A</shortName>
        <ecNumber evidence="8">6.3.5.7</ecNumber>
    </recommendedName>
</protein>
<keyword evidence="2 8" id="KW-0436">Ligase</keyword>
<dbReference type="Proteomes" id="UP000319525">
    <property type="component" value="Unassembled WGS sequence"/>
</dbReference>
<evidence type="ECO:0000256" key="3">
    <source>
        <dbReference type="ARBA" id="ARBA00022741"/>
    </source>
</evidence>
<dbReference type="SUPFAM" id="SSF75304">
    <property type="entry name" value="Amidase signature (AS) enzymes"/>
    <property type="match status" value="1"/>
</dbReference>
<evidence type="ECO:0000256" key="5">
    <source>
        <dbReference type="ARBA" id="ARBA00022917"/>
    </source>
</evidence>
<dbReference type="NCBIfam" id="TIGR00132">
    <property type="entry name" value="gatA"/>
    <property type="match status" value="1"/>
</dbReference>
<feature type="active site" description="Charge relay system" evidence="8">
    <location>
        <position position="79"/>
    </location>
</feature>
<organism evidence="10 11">
    <name type="scientific">Microbacterium testaceum</name>
    <name type="common">Aureobacterium testaceum</name>
    <name type="synonym">Brevibacterium testaceum</name>
    <dbReference type="NCBI Taxonomy" id="2033"/>
    <lineage>
        <taxon>Bacteria</taxon>
        <taxon>Bacillati</taxon>
        <taxon>Actinomycetota</taxon>
        <taxon>Actinomycetes</taxon>
        <taxon>Micrococcales</taxon>
        <taxon>Microbacteriaceae</taxon>
        <taxon>Microbacterium</taxon>
    </lineage>
</organism>
<accession>A0A4Y3QPV1</accession>
<dbReference type="OrthoDB" id="9811471at2"/>
<dbReference type="GO" id="GO:0030956">
    <property type="term" value="C:glutamyl-tRNA(Gln) amidotransferase complex"/>
    <property type="evidence" value="ECO:0007669"/>
    <property type="project" value="InterPro"/>
</dbReference>
<keyword evidence="3 8" id="KW-0547">Nucleotide-binding</keyword>
<dbReference type="EMBL" id="BJML01000008">
    <property type="protein sequence ID" value="GEB46468.1"/>
    <property type="molecule type" value="Genomic_DNA"/>
</dbReference>
<comment type="subunit">
    <text evidence="8">Heterotrimer of A, B and C subunits.</text>
</comment>
<evidence type="ECO:0000256" key="8">
    <source>
        <dbReference type="HAMAP-Rule" id="MF_00120"/>
    </source>
</evidence>
<evidence type="ECO:0000259" key="9">
    <source>
        <dbReference type="Pfam" id="PF01425"/>
    </source>
</evidence>
<dbReference type="InterPro" id="IPR004412">
    <property type="entry name" value="GatA"/>
</dbReference>
<dbReference type="InterPro" id="IPR036928">
    <property type="entry name" value="AS_sf"/>
</dbReference>
<name>A0A4Y3QPV1_MICTE</name>
<keyword evidence="5 8" id="KW-0648">Protein biosynthesis</keyword>
<dbReference type="Pfam" id="PF01425">
    <property type="entry name" value="Amidase"/>
    <property type="match status" value="1"/>
</dbReference>
<dbReference type="Gene3D" id="3.90.1300.10">
    <property type="entry name" value="Amidase signature (AS) domain"/>
    <property type="match status" value="1"/>
</dbReference>
<evidence type="ECO:0000256" key="1">
    <source>
        <dbReference type="ARBA" id="ARBA00008069"/>
    </source>
</evidence>
<reference evidence="10 11" key="1">
    <citation type="submission" date="2019-06" db="EMBL/GenBank/DDBJ databases">
        <title>Whole genome shotgun sequence of Microbacterium testaceum NBRC 12675.</title>
        <authorList>
            <person name="Hosoyama A."/>
            <person name="Uohara A."/>
            <person name="Ohji S."/>
            <person name="Ichikawa N."/>
        </authorList>
    </citation>
    <scope>NUCLEOTIDE SEQUENCE [LARGE SCALE GENOMIC DNA]</scope>
    <source>
        <strain evidence="10 11">NBRC 12675</strain>
    </source>
</reference>
<feature type="active site" description="Acyl-ester intermediate" evidence="8">
    <location>
        <position position="178"/>
    </location>
</feature>
<evidence type="ECO:0000256" key="2">
    <source>
        <dbReference type="ARBA" id="ARBA00022598"/>
    </source>
</evidence>
<dbReference type="GO" id="GO:0006412">
    <property type="term" value="P:translation"/>
    <property type="evidence" value="ECO:0007669"/>
    <property type="project" value="UniProtKB-UniRule"/>
</dbReference>
<keyword evidence="4 8" id="KW-0067">ATP-binding</keyword>
<gene>
    <name evidence="8 10" type="primary">gatA</name>
    <name evidence="10" type="ORF">MTE01_24130</name>
</gene>
<comment type="similarity">
    <text evidence="1 8">Belongs to the amidase family. GatA subfamily.</text>
</comment>
<dbReference type="EC" id="6.3.5.7" evidence="8"/>
<comment type="function">
    <text evidence="6 8">Allows the formation of correctly charged Gln-tRNA(Gln) through the transamidation of misacylated Glu-tRNA(Gln) in organisms which lack glutaminyl-tRNA synthetase. The reaction takes place in the presence of glutamine and ATP through an activated gamma-phospho-Glu-tRNA(Gln).</text>
</comment>
<dbReference type="GO" id="GO:0005524">
    <property type="term" value="F:ATP binding"/>
    <property type="evidence" value="ECO:0007669"/>
    <property type="project" value="UniProtKB-KW"/>
</dbReference>
<evidence type="ECO:0000313" key="10">
    <source>
        <dbReference type="EMBL" id="GEB46468.1"/>
    </source>
</evidence>
<dbReference type="PROSITE" id="PS00571">
    <property type="entry name" value="AMIDASES"/>
    <property type="match status" value="1"/>
</dbReference>
<comment type="catalytic activity">
    <reaction evidence="7 8">
        <text>L-glutamyl-tRNA(Gln) + L-glutamine + ATP + H2O = L-glutaminyl-tRNA(Gln) + L-glutamate + ADP + phosphate + H(+)</text>
        <dbReference type="Rhea" id="RHEA:17521"/>
        <dbReference type="Rhea" id="RHEA-COMP:9681"/>
        <dbReference type="Rhea" id="RHEA-COMP:9684"/>
        <dbReference type="ChEBI" id="CHEBI:15377"/>
        <dbReference type="ChEBI" id="CHEBI:15378"/>
        <dbReference type="ChEBI" id="CHEBI:29985"/>
        <dbReference type="ChEBI" id="CHEBI:30616"/>
        <dbReference type="ChEBI" id="CHEBI:43474"/>
        <dbReference type="ChEBI" id="CHEBI:58359"/>
        <dbReference type="ChEBI" id="CHEBI:78520"/>
        <dbReference type="ChEBI" id="CHEBI:78521"/>
        <dbReference type="ChEBI" id="CHEBI:456216"/>
        <dbReference type="EC" id="6.3.5.7"/>
    </reaction>
</comment>
<dbReference type="InterPro" id="IPR000120">
    <property type="entry name" value="Amidase"/>
</dbReference>
<evidence type="ECO:0000313" key="11">
    <source>
        <dbReference type="Proteomes" id="UP000319525"/>
    </source>
</evidence>
<evidence type="ECO:0000256" key="6">
    <source>
        <dbReference type="ARBA" id="ARBA00025295"/>
    </source>
</evidence>
<dbReference type="HAMAP" id="MF_00120">
    <property type="entry name" value="GatA"/>
    <property type="match status" value="1"/>
</dbReference>
<feature type="active site" description="Charge relay system" evidence="8">
    <location>
        <position position="154"/>
    </location>
</feature>
<dbReference type="RefSeq" id="WP_141377739.1">
    <property type="nucleotide sequence ID" value="NZ_BJML01000008.1"/>
</dbReference>
<keyword evidence="10" id="KW-0808">Transferase</keyword>
<dbReference type="InterPro" id="IPR020556">
    <property type="entry name" value="Amidase_CS"/>
</dbReference>
<proteinExistence type="inferred from homology"/>
<dbReference type="GeneID" id="57145100"/>
<dbReference type="AlphaFoldDB" id="A0A4Y3QPV1"/>
<dbReference type="GO" id="GO:0016740">
    <property type="term" value="F:transferase activity"/>
    <property type="evidence" value="ECO:0007669"/>
    <property type="project" value="UniProtKB-KW"/>
</dbReference>
<feature type="domain" description="Amidase" evidence="9">
    <location>
        <begin position="25"/>
        <end position="474"/>
    </location>
</feature>
<dbReference type="PANTHER" id="PTHR11895:SF151">
    <property type="entry name" value="GLUTAMYL-TRNA(GLN) AMIDOTRANSFERASE SUBUNIT A"/>
    <property type="match status" value="1"/>
</dbReference>
<comment type="caution">
    <text evidence="10">The sequence shown here is derived from an EMBL/GenBank/DDBJ whole genome shotgun (WGS) entry which is preliminary data.</text>
</comment>
<evidence type="ECO:0000256" key="4">
    <source>
        <dbReference type="ARBA" id="ARBA00022840"/>
    </source>
</evidence>
<sequence>MTDLTRLTAAELAAKLSSSEVSSVEATQAHLDRIAAVDGAVHAFLHVSDHALEVAADIDRRRAAGEQLHELAGVPLAIKDVLVTTDMPSTSGSKILEGYMSPYDATVVARSRAAGLVPLGKTNMDEFAMGSSTEFSAYGATHNPWDLDRIPGGSGGGSAAAVAAFEAPLALGSDTGGSIRQPAHVTGTVGVKPTYGGVSRYGAIALASSLDQVGPVTRTVLDAGLLHDVIGGHDANDSTSLSDAWPSFAAAAREGATGQVLTGLKVGVIRELDDRGFQKGVSDSFRASLAAMEAQGAEIVEISAPHFEYGVAAYYLILPAEASSNLAKFDSVRFGMRVTPQGAATVENVMAATRDAGFGPEVKRRIILGTYALSAGYYDAYYGSAQKVRTLIQQDFDTAFAQVDVIATPSAPTTAFRLGEKIDDPLQMYLNDVTTIPANLAGVPGISVPSGLAAEDGLPVGIQFLAPAREDARLYRVGAALEALLVDQWGGPLLDKAPSLTNGASL</sequence>
<dbReference type="InterPro" id="IPR023631">
    <property type="entry name" value="Amidase_dom"/>
</dbReference>
<dbReference type="GO" id="GO:0050567">
    <property type="term" value="F:glutaminyl-tRNA synthase (glutamine-hydrolyzing) activity"/>
    <property type="evidence" value="ECO:0007669"/>
    <property type="project" value="UniProtKB-UniRule"/>
</dbReference>